<evidence type="ECO:0000313" key="3">
    <source>
        <dbReference type="Proteomes" id="UP000002357"/>
    </source>
</evidence>
<sequence>MNMHPVHAFNMYDDEVHVEPVSSGVTVTEPDETALSQGVRRDTWSGSAQRRRQGTPGESVVLLTDAPRG</sequence>
<dbReference type="EMBL" id="CM000913">
    <property type="protein sequence ID" value="EFG06496.1"/>
    <property type="molecule type" value="Genomic_DNA"/>
</dbReference>
<dbReference type="AlphaFoldDB" id="B5GV28"/>
<feature type="region of interest" description="Disordered" evidence="1">
    <location>
        <begin position="29"/>
        <end position="69"/>
    </location>
</feature>
<gene>
    <name evidence="2" type="ORF">SCLAV_1417</name>
</gene>
<evidence type="ECO:0000313" key="2">
    <source>
        <dbReference type="EMBL" id="EFG06496.1"/>
    </source>
</evidence>
<reference evidence="2 3" key="1">
    <citation type="journal article" date="2010" name="Genome Biol. Evol.">
        <title>The sequence of a 1.8-mb bacterial linear plasmid reveals a rich evolutionary reservoir of secondary metabolic pathways.</title>
        <authorList>
            <person name="Medema M.H."/>
            <person name="Trefzer A."/>
            <person name="Kovalchuk A."/>
            <person name="van den Berg M."/>
            <person name="Mueller U."/>
            <person name="Heijne W."/>
            <person name="Wu L."/>
            <person name="Alam M.T."/>
            <person name="Ronning C.M."/>
            <person name="Nierman W.C."/>
            <person name="Bovenberg R.A.L."/>
            <person name="Breitling R."/>
            <person name="Takano E."/>
        </authorList>
    </citation>
    <scope>NUCLEOTIDE SEQUENCE [LARGE SCALE GENOMIC DNA]</scope>
    <source>
        <strain evidence="3">ATCC 27064 / DSM 738 / JCM 4710 / NBRC 13307 / NCIMB 12785 / NRRL 3585 / VKM Ac-602</strain>
    </source>
</reference>
<dbReference type="Proteomes" id="UP000002357">
    <property type="component" value="Chromosome"/>
</dbReference>
<protein>
    <submittedName>
        <fullName evidence="2">Uncharacterized protein</fullName>
    </submittedName>
</protein>
<evidence type="ECO:0000256" key="1">
    <source>
        <dbReference type="SAM" id="MobiDB-lite"/>
    </source>
</evidence>
<dbReference type="OrthoDB" id="4966777at2"/>
<proteinExistence type="predicted"/>
<organism evidence="2 3">
    <name type="scientific">Streptomyces clavuligerus</name>
    <dbReference type="NCBI Taxonomy" id="1901"/>
    <lineage>
        <taxon>Bacteria</taxon>
        <taxon>Bacillati</taxon>
        <taxon>Actinomycetota</taxon>
        <taxon>Actinomycetes</taxon>
        <taxon>Kitasatosporales</taxon>
        <taxon>Streptomycetaceae</taxon>
        <taxon>Streptomyces</taxon>
    </lineage>
</organism>
<name>B5GV28_STRCL</name>
<accession>B5GV28</accession>
<keyword evidence="3" id="KW-1185">Reference proteome</keyword>